<dbReference type="InterPro" id="IPR007344">
    <property type="entry name" value="GrpB/CoaE"/>
</dbReference>
<dbReference type="EMBL" id="JAKXMK010000008">
    <property type="protein sequence ID" value="MCH6166167.1"/>
    <property type="molecule type" value="Genomic_DNA"/>
</dbReference>
<dbReference type="Gene3D" id="3.30.460.10">
    <property type="entry name" value="Beta Polymerase, domain 2"/>
    <property type="match status" value="1"/>
</dbReference>
<reference evidence="1 2" key="1">
    <citation type="submission" date="2022-03" db="EMBL/GenBank/DDBJ databases">
        <title>Pseudonocardia alaer sp. nov., a novel actinomycete isolated from reed forest soil.</title>
        <authorList>
            <person name="Wang L."/>
        </authorList>
    </citation>
    <scope>NUCLEOTIDE SEQUENCE [LARGE SCALE GENOMIC DNA]</scope>
    <source>
        <strain evidence="1 2">Y-16303</strain>
    </source>
</reference>
<dbReference type="Pfam" id="PF04229">
    <property type="entry name" value="GrpB"/>
    <property type="match status" value="1"/>
</dbReference>
<organism evidence="1 2">
    <name type="scientific">Pseudonocardia alaniniphila</name>
    <dbReference type="NCBI Taxonomy" id="75291"/>
    <lineage>
        <taxon>Bacteria</taxon>
        <taxon>Bacillati</taxon>
        <taxon>Actinomycetota</taxon>
        <taxon>Actinomycetes</taxon>
        <taxon>Pseudonocardiales</taxon>
        <taxon>Pseudonocardiaceae</taxon>
        <taxon>Pseudonocardia</taxon>
    </lineage>
</organism>
<comment type="caution">
    <text evidence="1">The sequence shown here is derived from an EMBL/GenBank/DDBJ whole genome shotgun (WGS) entry which is preliminary data.</text>
</comment>
<proteinExistence type="predicted"/>
<gene>
    <name evidence="1" type="ORF">MMF94_10775</name>
</gene>
<dbReference type="InterPro" id="IPR043519">
    <property type="entry name" value="NT_sf"/>
</dbReference>
<dbReference type="PANTHER" id="PTHR34822">
    <property type="entry name" value="GRPB DOMAIN PROTEIN (AFU_ORTHOLOGUE AFUA_1G01530)"/>
    <property type="match status" value="1"/>
</dbReference>
<evidence type="ECO:0000313" key="1">
    <source>
        <dbReference type="EMBL" id="MCH6166167.1"/>
    </source>
</evidence>
<evidence type="ECO:0000313" key="2">
    <source>
        <dbReference type="Proteomes" id="UP001299970"/>
    </source>
</evidence>
<dbReference type="PANTHER" id="PTHR34822:SF1">
    <property type="entry name" value="GRPB FAMILY PROTEIN"/>
    <property type="match status" value="1"/>
</dbReference>
<protein>
    <submittedName>
        <fullName evidence="1">GrpB family protein</fullName>
    </submittedName>
</protein>
<dbReference type="RefSeq" id="WP_241036200.1">
    <property type="nucleotide sequence ID" value="NZ_BAAAJF010000020.1"/>
</dbReference>
<keyword evidence="2" id="KW-1185">Reference proteome</keyword>
<dbReference type="Proteomes" id="UP001299970">
    <property type="component" value="Unassembled WGS sequence"/>
</dbReference>
<name>A0ABS9TCB5_9PSEU</name>
<dbReference type="SUPFAM" id="SSF81301">
    <property type="entry name" value="Nucleotidyltransferase"/>
    <property type="match status" value="1"/>
</dbReference>
<sequence length="185" mass="21180">MPEPDDPPSVTWPVWAIERVEVVHHDPAWADRGLRERDLLQELLAPWLTAAVEHVGSTAVPRLAAKPIVDLQAQVAGLDVADELVPVVAPHGWHYVSPELDRSPHRRFFVKVRDDHRVAHLHVMTAGSRWHRQLAFRDALRADPELVRAYARLKAELADRHHDDREAYTAGKRRFVQEVLARTRL</sequence>
<accession>A0ABS9TCB5</accession>